<dbReference type="Gene3D" id="3.10.450.50">
    <property type="match status" value="1"/>
</dbReference>
<evidence type="ECO:0000313" key="3">
    <source>
        <dbReference type="Proteomes" id="UP001198602"/>
    </source>
</evidence>
<evidence type="ECO:0000313" key="2">
    <source>
        <dbReference type="EMBL" id="MCA1856002.1"/>
    </source>
</evidence>
<dbReference type="SUPFAM" id="SSF54427">
    <property type="entry name" value="NTF2-like"/>
    <property type="match status" value="1"/>
</dbReference>
<dbReference type="InterPro" id="IPR027843">
    <property type="entry name" value="DUF4440"/>
</dbReference>
<proteinExistence type="predicted"/>
<dbReference type="Pfam" id="PF14534">
    <property type="entry name" value="DUF4440"/>
    <property type="match status" value="1"/>
</dbReference>
<name>A0ABS7YA81_9BURK</name>
<dbReference type="RefSeq" id="WP_225238341.1">
    <property type="nucleotide sequence ID" value="NZ_JAHYBX010000002.1"/>
</dbReference>
<protein>
    <submittedName>
        <fullName evidence="2">Nuclear transport factor 2 family protein</fullName>
    </submittedName>
</protein>
<dbReference type="InterPro" id="IPR032710">
    <property type="entry name" value="NTF2-like_dom_sf"/>
</dbReference>
<keyword evidence="3" id="KW-1185">Reference proteome</keyword>
<reference evidence="2 3" key="1">
    <citation type="submission" date="2021-07" db="EMBL/GenBank/DDBJ databases">
        <title>Characterization of Violacein-producing bacteria and related species.</title>
        <authorList>
            <person name="Wilson H.S."/>
            <person name="De Leon M.E."/>
        </authorList>
    </citation>
    <scope>NUCLEOTIDE SEQUENCE [LARGE SCALE GENOMIC DNA]</scope>
    <source>
        <strain evidence="2 3">HSC-2F05</strain>
    </source>
</reference>
<sequence>MTETGLTEAEVVEAFRELVEASRALDPGRYFAAIDQERFTGLSADGTTWHSFQALEQLISNGFQMIDEIVDLAFARVKVTVINPSTAILVNEFRQTIRLKNGELVRQAGGETQVWSKSGKTWKLVSISASDASHRADAVF</sequence>
<evidence type="ECO:0000259" key="1">
    <source>
        <dbReference type="Pfam" id="PF14534"/>
    </source>
</evidence>
<feature type="domain" description="DUF4440" evidence="1">
    <location>
        <begin position="12"/>
        <end position="124"/>
    </location>
</feature>
<accession>A0ABS7YA81</accession>
<dbReference type="Proteomes" id="UP001198602">
    <property type="component" value="Unassembled WGS sequence"/>
</dbReference>
<comment type="caution">
    <text evidence="2">The sequence shown here is derived from an EMBL/GenBank/DDBJ whole genome shotgun (WGS) entry which is preliminary data.</text>
</comment>
<dbReference type="EMBL" id="JAHYBX010000002">
    <property type="protein sequence ID" value="MCA1856002.1"/>
    <property type="molecule type" value="Genomic_DNA"/>
</dbReference>
<organism evidence="2 3">
    <name type="scientific">Massilia hydrophila</name>
    <dbReference type="NCBI Taxonomy" id="3044279"/>
    <lineage>
        <taxon>Bacteria</taxon>
        <taxon>Pseudomonadati</taxon>
        <taxon>Pseudomonadota</taxon>
        <taxon>Betaproteobacteria</taxon>
        <taxon>Burkholderiales</taxon>
        <taxon>Oxalobacteraceae</taxon>
        <taxon>Telluria group</taxon>
        <taxon>Massilia</taxon>
    </lineage>
</organism>
<gene>
    <name evidence="2" type="ORF">LE190_08705</name>
</gene>